<dbReference type="InterPro" id="IPR000070">
    <property type="entry name" value="Pectinesterase_cat"/>
</dbReference>
<dbReference type="Pfam" id="PF01095">
    <property type="entry name" value="Pectinesterase"/>
    <property type="match status" value="1"/>
</dbReference>
<comment type="pathway">
    <text evidence="2">Glycan metabolism; pectin degradation; 2-dehydro-3-deoxy-D-gluconate from pectin: step 1/5.</text>
</comment>
<accession>A0AA86TEJ6</accession>
<keyword evidence="7" id="KW-0063">Aspartyl esterase</keyword>
<evidence type="ECO:0000313" key="9">
    <source>
        <dbReference type="EMBL" id="CAJ1975076.1"/>
    </source>
</evidence>
<evidence type="ECO:0000256" key="7">
    <source>
        <dbReference type="ARBA" id="ARBA00023085"/>
    </source>
</evidence>
<evidence type="ECO:0000256" key="2">
    <source>
        <dbReference type="ARBA" id="ARBA00005184"/>
    </source>
</evidence>
<feature type="domain" description="Pectinesterase catalytic" evidence="8">
    <location>
        <begin position="100"/>
        <end position="133"/>
    </location>
</feature>
<evidence type="ECO:0000256" key="4">
    <source>
        <dbReference type="ARBA" id="ARBA00013229"/>
    </source>
</evidence>
<organism evidence="9 10">
    <name type="scientific">Sphenostylis stenocarpa</name>
    <dbReference type="NCBI Taxonomy" id="92480"/>
    <lineage>
        <taxon>Eukaryota</taxon>
        <taxon>Viridiplantae</taxon>
        <taxon>Streptophyta</taxon>
        <taxon>Embryophyta</taxon>
        <taxon>Tracheophyta</taxon>
        <taxon>Spermatophyta</taxon>
        <taxon>Magnoliopsida</taxon>
        <taxon>eudicotyledons</taxon>
        <taxon>Gunneridae</taxon>
        <taxon>Pentapetalae</taxon>
        <taxon>rosids</taxon>
        <taxon>fabids</taxon>
        <taxon>Fabales</taxon>
        <taxon>Fabaceae</taxon>
        <taxon>Papilionoideae</taxon>
        <taxon>50 kb inversion clade</taxon>
        <taxon>NPAAA clade</taxon>
        <taxon>indigoferoid/millettioid clade</taxon>
        <taxon>Phaseoleae</taxon>
        <taxon>Sphenostylis</taxon>
    </lineage>
</organism>
<evidence type="ECO:0000256" key="5">
    <source>
        <dbReference type="ARBA" id="ARBA00022512"/>
    </source>
</evidence>
<dbReference type="PANTHER" id="PTHR31321">
    <property type="entry name" value="ACYL-COA THIOESTER HYDROLASE YBHC-RELATED"/>
    <property type="match status" value="1"/>
</dbReference>
<evidence type="ECO:0000259" key="8">
    <source>
        <dbReference type="Pfam" id="PF01095"/>
    </source>
</evidence>
<dbReference type="GO" id="GO:0030599">
    <property type="term" value="F:pectinesterase activity"/>
    <property type="evidence" value="ECO:0007669"/>
    <property type="project" value="UniProtKB-EC"/>
</dbReference>
<dbReference type="PANTHER" id="PTHR31321:SF71">
    <property type="entry name" value="PECTINESTERASE"/>
    <property type="match status" value="1"/>
</dbReference>
<evidence type="ECO:0000313" key="10">
    <source>
        <dbReference type="Proteomes" id="UP001189624"/>
    </source>
</evidence>
<dbReference type="EC" id="3.1.1.11" evidence="4"/>
<comment type="subcellular location">
    <subcellularLocation>
        <location evidence="1">Secreted</location>
        <location evidence="1">Cell wall</location>
    </subcellularLocation>
</comment>
<keyword evidence="6" id="KW-0378">Hydrolase</keyword>
<keyword evidence="10" id="KW-1185">Reference proteome</keyword>
<evidence type="ECO:0000256" key="1">
    <source>
        <dbReference type="ARBA" id="ARBA00004191"/>
    </source>
</evidence>
<dbReference type="InterPro" id="IPR012334">
    <property type="entry name" value="Pectin_lyas_fold"/>
</dbReference>
<dbReference type="AlphaFoldDB" id="A0AA86TEJ6"/>
<dbReference type="Gramene" id="rna-AYBTSS11_LOCUS27172">
    <property type="protein sequence ID" value="CAJ1975076.1"/>
    <property type="gene ID" value="gene-AYBTSS11_LOCUS27172"/>
</dbReference>
<dbReference type="SUPFAM" id="SSF51126">
    <property type="entry name" value="Pectin lyase-like"/>
    <property type="match status" value="1"/>
</dbReference>
<keyword evidence="5" id="KW-0964">Secreted</keyword>
<dbReference type="GO" id="GO:0042545">
    <property type="term" value="P:cell wall modification"/>
    <property type="evidence" value="ECO:0007669"/>
    <property type="project" value="InterPro"/>
</dbReference>
<proteinExistence type="inferred from homology"/>
<dbReference type="InterPro" id="IPR011050">
    <property type="entry name" value="Pectin_lyase_fold/virulence"/>
</dbReference>
<reference evidence="9" key="1">
    <citation type="submission" date="2023-10" db="EMBL/GenBank/DDBJ databases">
        <authorList>
            <person name="Domelevo Entfellner J.-B."/>
        </authorList>
    </citation>
    <scope>NUCLEOTIDE SEQUENCE</scope>
</reference>
<keyword evidence="5" id="KW-0134">Cell wall</keyword>
<dbReference type="GO" id="GO:0045490">
    <property type="term" value="P:pectin catabolic process"/>
    <property type="evidence" value="ECO:0007669"/>
    <property type="project" value="TreeGrafter"/>
</dbReference>
<comment type="similarity">
    <text evidence="3">Belongs to the pectinesterase family.</text>
</comment>
<gene>
    <name evidence="9" type="ORF">AYBTSS11_LOCUS27172</name>
</gene>
<evidence type="ECO:0000256" key="6">
    <source>
        <dbReference type="ARBA" id="ARBA00022801"/>
    </source>
</evidence>
<sequence length="180" mass="20482">MNKLEDKTVVLMSIGEFRILVEDINIVERLESCVNKGAGQAVALRVTADRCAFYNCRFLGWQYCTLGTLSHPLQVRRVYNCTEQKLSTGKNRCVVTGNGGTSYAYLGRPWRPFARVVFAFTFMDQCIKPAGCSGPGFCPSQRVKWARELKNEGAEQFLSHTFIDPESDRSWLPQRMTFNY</sequence>
<dbReference type="Proteomes" id="UP001189624">
    <property type="component" value="Chromosome 9"/>
</dbReference>
<dbReference type="Gene3D" id="2.160.20.10">
    <property type="entry name" value="Single-stranded right-handed beta-helix, Pectin lyase-like"/>
    <property type="match status" value="2"/>
</dbReference>
<protein>
    <recommendedName>
        <fullName evidence="4">pectinesterase</fullName>
        <ecNumber evidence="4">3.1.1.11</ecNumber>
    </recommendedName>
</protein>
<dbReference type="EMBL" id="OY731406">
    <property type="protein sequence ID" value="CAJ1975076.1"/>
    <property type="molecule type" value="Genomic_DNA"/>
</dbReference>
<evidence type="ECO:0000256" key="3">
    <source>
        <dbReference type="ARBA" id="ARBA00008891"/>
    </source>
</evidence>
<name>A0AA86TEJ6_9FABA</name>